<dbReference type="STRING" id="398512.Bccel_1145"/>
<name>A0A0L6JJH1_9FIRM</name>
<keyword evidence="2" id="KW-1185">Reference proteome</keyword>
<evidence type="ECO:0000313" key="2">
    <source>
        <dbReference type="Proteomes" id="UP000036923"/>
    </source>
</evidence>
<gene>
    <name evidence="1" type="ORF">Bccel_1145</name>
</gene>
<evidence type="ECO:0000313" key="1">
    <source>
        <dbReference type="EMBL" id="KNY25885.1"/>
    </source>
</evidence>
<dbReference type="EMBL" id="LGTC01000001">
    <property type="protein sequence ID" value="KNY25885.1"/>
    <property type="molecule type" value="Genomic_DNA"/>
</dbReference>
<dbReference type="InterPro" id="IPR046687">
    <property type="entry name" value="DUF6557"/>
</dbReference>
<reference evidence="2" key="1">
    <citation type="submission" date="2015-07" db="EMBL/GenBank/DDBJ databases">
        <title>Near-Complete Genome Sequence of the Cellulolytic Bacterium Bacteroides (Pseudobacteroides) cellulosolvens ATCC 35603.</title>
        <authorList>
            <person name="Dassa B."/>
            <person name="Utturkar S.M."/>
            <person name="Klingeman D.M."/>
            <person name="Hurt R.A."/>
            <person name="Keller M."/>
            <person name="Xu J."/>
            <person name="Reddy Y.H.K."/>
            <person name="Borovok I."/>
            <person name="Grinberg I.R."/>
            <person name="Lamed R."/>
            <person name="Zhivin O."/>
            <person name="Bayer E.A."/>
            <person name="Brown S.D."/>
        </authorList>
    </citation>
    <scope>NUCLEOTIDE SEQUENCE [LARGE SCALE GENOMIC DNA]</scope>
    <source>
        <strain evidence="2">DSM 2933</strain>
    </source>
</reference>
<dbReference type="RefSeq" id="WP_201781946.1">
    <property type="nucleotide sequence ID" value="NZ_JQKC01000013.1"/>
</dbReference>
<dbReference type="Pfam" id="PF20194">
    <property type="entry name" value="DUF6557"/>
    <property type="match status" value="1"/>
</dbReference>
<sequence>MAKLKEVIVKTSFKDIWDVLIENYKDIGENHDQYHNVFKKLLVLEGAENVENTMIMIEKVELDSKEAFYTVYGIKQNQVMDRYNISYTTWDKWLGYDIADDSIAKYTPIEIVAHCIWEMTWNGFTEERLQKRIEDLEWHVNESAKVDNFMQSIADNGGMISDSDLHKIIDSYNNDHSDNIECLLLDIIKKDMVTPQQLIYIMKYINLKEFDKQAYIFEARRKIKDGVVLDRDVILKLINFKAFDFIDKALDSNSVSKEALTELKCPEKNEPFRKVKLRLFEKFQKQMNKRNINKVEYAIPLSQLKDIEDDNIDVFVELDDGYRYIVVISTPKNILWYMDKGGLDYIPPSPPAIIVRSLTEENIRKALESYIEDDAYWLKLYFLAGNKTDSFNIGTLNKALKEKRQLKEQIENPDTKQKYRFIGYSNHNALYRDSETNTTFTPEMRIPTQQERMDVHVEPLFYLTIIWTDKLSIVKQIGCLKKLFPLMGISNQEILKIAKEKSEWTFANNISYGEAKSIYHRAKDLGIEIKVETMY</sequence>
<comment type="caution">
    <text evidence="1">The sequence shown here is derived from an EMBL/GenBank/DDBJ whole genome shotgun (WGS) entry which is preliminary data.</text>
</comment>
<dbReference type="AlphaFoldDB" id="A0A0L6JJH1"/>
<accession>A0A0L6JJH1</accession>
<protein>
    <submittedName>
        <fullName evidence="1">Uncharacterized protein</fullName>
    </submittedName>
</protein>
<organism evidence="1 2">
    <name type="scientific">Pseudobacteroides cellulosolvens ATCC 35603 = DSM 2933</name>
    <dbReference type="NCBI Taxonomy" id="398512"/>
    <lineage>
        <taxon>Bacteria</taxon>
        <taxon>Bacillati</taxon>
        <taxon>Bacillota</taxon>
        <taxon>Clostridia</taxon>
        <taxon>Eubacteriales</taxon>
        <taxon>Oscillospiraceae</taxon>
        <taxon>Pseudobacteroides</taxon>
    </lineage>
</organism>
<proteinExistence type="predicted"/>
<dbReference type="eggNOG" id="ENOG5032VPD">
    <property type="taxonomic scope" value="Bacteria"/>
</dbReference>
<dbReference type="Proteomes" id="UP000036923">
    <property type="component" value="Unassembled WGS sequence"/>
</dbReference>